<dbReference type="Proteomes" id="UP000198755">
    <property type="component" value="Unassembled WGS sequence"/>
</dbReference>
<dbReference type="NCBIfam" id="NF038017">
    <property type="entry name" value="ABC_perm1"/>
    <property type="match status" value="1"/>
</dbReference>
<name>A0A1I4AJ39_9HYPH</name>
<dbReference type="GO" id="GO:0055085">
    <property type="term" value="P:transmembrane transport"/>
    <property type="evidence" value="ECO:0007669"/>
    <property type="project" value="InterPro"/>
</dbReference>
<proteinExistence type="predicted"/>
<feature type="transmembrane region" description="Helical" evidence="5">
    <location>
        <begin position="104"/>
        <end position="123"/>
    </location>
</feature>
<gene>
    <name evidence="7" type="ORF">SAMN05444581_110141</name>
</gene>
<feature type="domain" description="ABC transmembrane type-1" evidence="6">
    <location>
        <begin position="26"/>
        <end position="222"/>
    </location>
</feature>
<evidence type="ECO:0000256" key="5">
    <source>
        <dbReference type="SAM" id="Phobius"/>
    </source>
</evidence>
<keyword evidence="2 5" id="KW-0812">Transmembrane</keyword>
<evidence type="ECO:0000256" key="3">
    <source>
        <dbReference type="ARBA" id="ARBA00022989"/>
    </source>
</evidence>
<evidence type="ECO:0000256" key="1">
    <source>
        <dbReference type="ARBA" id="ARBA00004651"/>
    </source>
</evidence>
<feature type="transmembrane region" description="Helical" evidence="5">
    <location>
        <begin position="144"/>
        <end position="169"/>
    </location>
</feature>
<accession>A0A1I4AJ39</accession>
<dbReference type="EMBL" id="FOSN01000010">
    <property type="protein sequence ID" value="SFK56502.1"/>
    <property type="molecule type" value="Genomic_DNA"/>
</dbReference>
<dbReference type="Gene3D" id="1.10.3720.10">
    <property type="entry name" value="MetI-like"/>
    <property type="match status" value="1"/>
</dbReference>
<dbReference type="InterPro" id="IPR035906">
    <property type="entry name" value="MetI-like_sf"/>
</dbReference>
<reference evidence="7 8" key="1">
    <citation type="submission" date="2016-10" db="EMBL/GenBank/DDBJ databases">
        <authorList>
            <person name="de Groot N.N."/>
        </authorList>
    </citation>
    <scope>NUCLEOTIDE SEQUENCE [LARGE SCALE GENOMIC DNA]</scope>
    <source>
        <strain evidence="7 8">NE2</strain>
    </source>
</reference>
<dbReference type="PANTHER" id="PTHR43632">
    <property type="entry name" value="PERMEASE COMPONENT OF TUNGSTATE ABC TRANSPORTER"/>
    <property type="match status" value="1"/>
</dbReference>
<dbReference type="PROSITE" id="PS50928">
    <property type="entry name" value="ABC_TM1"/>
    <property type="match status" value="1"/>
</dbReference>
<feature type="transmembrane region" description="Helical" evidence="5">
    <location>
        <begin position="64"/>
        <end position="84"/>
    </location>
</feature>
<comment type="subcellular location">
    <subcellularLocation>
        <location evidence="1">Cell membrane</location>
        <topology evidence="1">Multi-pass membrane protein</topology>
    </subcellularLocation>
</comment>
<dbReference type="OrthoDB" id="9781724at2"/>
<evidence type="ECO:0000313" key="7">
    <source>
        <dbReference type="EMBL" id="SFK56502.1"/>
    </source>
</evidence>
<feature type="transmembrane region" description="Helical" evidence="5">
    <location>
        <begin position="30"/>
        <end position="52"/>
    </location>
</feature>
<sequence length="232" mass="24770">MDDIAQAFHFALKLILEGDRELFETVKLSIIVSLSASIIAFLIGAPAGAVLATQTFRARPAMLVSLNALLGLPSVVIGLFVYLLLSRSGPLGFLGFLFTPQAMILAQIILTLPIIAVMSYRATETYWADYRDTFVIFGASRLRAVATLISAARGALVTVFLAAFGRAIAEVGAIMMVGGNIRGFTRTMTTTIALQTSRGELALALGLGLVLMGLTLAISAAAFFLNRRMSDY</sequence>
<keyword evidence="4 5" id="KW-0472">Membrane</keyword>
<dbReference type="CDD" id="cd06261">
    <property type="entry name" value="TM_PBP2"/>
    <property type="match status" value="1"/>
</dbReference>
<dbReference type="GO" id="GO:0005886">
    <property type="term" value="C:plasma membrane"/>
    <property type="evidence" value="ECO:0007669"/>
    <property type="project" value="UniProtKB-SubCell"/>
</dbReference>
<protein>
    <submittedName>
        <fullName evidence="7">Tungstate transport system permease protein</fullName>
    </submittedName>
</protein>
<keyword evidence="3 5" id="KW-1133">Transmembrane helix</keyword>
<evidence type="ECO:0000313" key="8">
    <source>
        <dbReference type="Proteomes" id="UP000198755"/>
    </source>
</evidence>
<dbReference type="InterPro" id="IPR049783">
    <property type="entry name" value="ABC_perm_TupB-like"/>
</dbReference>
<feature type="transmembrane region" description="Helical" evidence="5">
    <location>
        <begin position="201"/>
        <end position="225"/>
    </location>
</feature>
<keyword evidence="8" id="KW-1185">Reference proteome</keyword>
<evidence type="ECO:0000259" key="6">
    <source>
        <dbReference type="PROSITE" id="PS50928"/>
    </source>
</evidence>
<dbReference type="InterPro" id="IPR000515">
    <property type="entry name" value="MetI-like"/>
</dbReference>
<dbReference type="RefSeq" id="WP_091682894.1">
    <property type="nucleotide sequence ID" value="NZ_FOSN01000010.1"/>
</dbReference>
<dbReference type="PANTHER" id="PTHR43632:SF1">
    <property type="entry name" value="PERMEASE COMPONENT OF TUNGSTATE ABC TRANSPORTER"/>
    <property type="match status" value="1"/>
</dbReference>
<evidence type="ECO:0000256" key="4">
    <source>
        <dbReference type="ARBA" id="ARBA00023136"/>
    </source>
</evidence>
<dbReference type="SUPFAM" id="SSF161098">
    <property type="entry name" value="MetI-like"/>
    <property type="match status" value="1"/>
</dbReference>
<evidence type="ECO:0000256" key="2">
    <source>
        <dbReference type="ARBA" id="ARBA00022692"/>
    </source>
</evidence>
<dbReference type="STRING" id="1612308.SAMN05444581_110141"/>
<dbReference type="AlphaFoldDB" id="A0A1I4AJ39"/>
<organism evidence="7 8">
    <name type="scientific">Methylocapsa palsarum</name>
    <dbReference type="NCBI Taxonomy" id="1612308"/>
    <lineage>
        <taxon>Bacteria</taxon>
        <taxon>Pseudomonadati</taxon>
        <taxon>Pseudomonadota</taxon>
        <taxon>Alphaproteobacteria</taxon>
        <taxon>Hyphomicrobiales</taxon>
        <taxon>Beijerinckiaceae</taxon>
        <taxon>Methylocapsa</taxon>
    </lineage>
</organism>